<reference evidence="2" key="1">
    <citation type="journal article" date="2023" name="Mol. Phylogenet. Evol.">
        <title>Genome-scale phylogeny and comparative genomics of the fungal order Sordariales.</title>
        <authorList>
            <person name="Hensen N."/>
            <person name="Bonometti L."/>
            <person name="Westerberg I."/>
            <person name="Brannstrom I.O."/>
            <person name="Guillou S."/>
            <person name="Cros-Aarteil S."/>
            <person name="Calhoun S."/>
            <person name="Haridas S."/>
            <person name="Kuo A."/>
            <person name="Mondo S."/>
            <person name="Pangilinan J."/>
            <person name="Riley R."/>
            <person name="LaButti K."/>
            <person name="Andreopoulos B."/>
            <person name="Lipzen A."/>
            <person name="Chen C."/>
            <person name="Yan M."/>
            <person name="Daum C."/>
            <person name="Ng V."/>
            <person name="Clum A."/>
            <person name="Steindorff A."/>
            <person name="Ohm R.A."/>
            <person name="Martin F."/>
            <person name="Silar P."/>
            <person name="Natvig D.O."/>
            <person name="Lalanne C."/>
            <person name="Gautier V."/>
            <person name="Ament-Velasquez S.L."/>
            <person name="Kruys A."/>
            <person name="Hutchinson M.I."/>
            <person name="Powell A.J."/>
            <person name="Barry K."/>
            <person name="Miller A.N."/>
            <person name="Grigoriev I.V."/>
            <person name="Debuchy R."/>
            <person name="Gladieux P."/>
            <person name="Hiltunen Thoren M."/>
            <person name="Johannesson H."/>
        </authorList>
    </citation>
    <scope>NUCLEOTIDE SEQUENCE</scope>
    <source>
        <strain evidence="2">SMH4131-1</strain>
    </source>
</reference>
<dbReference type="Proteomes" id="UP001286456">
    <property type="component" value="Unassembled WGS sequence"/>
</dbReference>
<name>A0AAE0MIJ8_9PEZI</name>
<gene>
    <name evidence="2" type="ORF">B0T19DRAFT_128475</name>
</gene>
<feature type="region of interest" description="Disordered" evidence="1">
    <location>
        <begin position="1"/>
        <end position="21"/>
    </location>
</feature>
<proteinExistence type="predicted"/>
<comment type="caution">
    <text evidence="2">The sequence shown here is derived from an EMBL/GenBank/DDBJ whole genome shotgun (WGS) entry which is preliminary data.</text>
</comment>
<dbReference type="AlphaFoldDB" id="A0AAE0MIJ8"/>
<feature type="compositionally biased region" description="Polar residues" evidence="1">
    <location>
        <begin position="8"/>
        <end position="21"/>
    </location>
</feature>
<protein>
    <submittedName>
        <fullName evidence="2">Uncharacterized protein</fullName>
    </submittedName>
</protein>
<organism evidence="2 3">
    <name type="scientific">Cercophora scortea</name>
    <dbReference type="NCBI Taxonomy" id="314031"/>
    <lineage>
        <taxon>Eukaryota</taxon>
        <taxon>Fungi</taxon>
        <taxon>Dikarya</taxon>
        <taxon>Ascomycota</taxon>
        <taxon>Pezizomycotina</taxon>
        <taxon>Sordariomycetes</taxon>
        <taxon>Sordariomycetidae</taxon>
        <taxon>Sordariales</taxon>
        <taxon>Lasiosphaeriaceae</taxon>
        <taxon>Cercophora</taxon>
    </lineage>
</organism>
<accession>A0AAE0MIJ8</accession>
<reference evidence="2" key="2">
    <citation type="submission" date="2023-06" db="EMBL/GenBank/DDBJ databases">
        <authorList>
            <consortium name="Lawrence Berkeley National Laboratory"/>
            <person name="Haridas S."/>
            <person name="Hensen N."/>
            <person name="Bonometti L."/>
            <person name="Westerberg I."/>
            <person name="Brannstrom I.O."/>
            <person name="Guillou S."/>
            <person name="Cros-Aarteil S."/>
            <person name="Calhoun S."/>
            <person name="Kuo A."/>
            <person name="Mondo S."/>
            <person name="Pangilinan J."/>
            <person name="Riley R."/>
            <person name="Labutti K."/>
            <person name="Andreopoulos B."/>
            <person name="Lipzen A."/>
            <person name="Chen C."/>
            <person name="Yanf M."/>
            <person name="Daum C."/>
            <person name="Ng V."/>
            <person name="Clum A."/>
            <person name="Steindorff A."/>
            <person name="Ohm R."/>
            <person name="Martin F."/>
            <person name="Silar P."/>
            <person name="Natvig D."/>
            <person name="Lalanne C."/>
            <person name="Gautier V."/>
            <person name="Ament-Velasquez S.L."/>
            <person name="Kruys A."/>
            <person name="Hutchinson M.I."/>
            <person name="Powell A.J."/>
            <person name="Barry K."/>
            <person name="Miller A.N."/>
            <person name="Grigoriev I.V."/>
            <person name="Debuchy R."/>
            <person name="Gladieux P."/>
            <person name="Thoren M.H."/>
            <person name="Johannesson H."/>
        </authorList>
    </citation>
    <scope>NUCLEOTIDE SEQUENCE</scope>
    <source>
        <strain evidence="2">SMH4131-1</strain>
    </source>
</reference>
<evidence type="ECO:0000256" key="1">
    <source>
        <dbReference type="SAM" id="MobiDB-lite"/>
    </source>
</evidence>
<evidence type="ECO:0000313" key="3">
    <source>
        <dbReference type="Proteomes" id="UP001286456"/>
    </source>
</evidence>
<dbReference type="EMBL" id="JAUEPO010000002">
    <property type="protein sequence ID" value="KAK3333530.1"/>
    <property type="molecule type" value="Genomic_DNA"/>
</dbReference>
<keyword evidence="3" id="KW-1185">Reference proteome</keyword>
<sequence length="224" mass="24872">MNARLGTSKCNLSSLPASQHQATQSHASHAYMYEPDILTNVGRLSTLNKVRRWDGLHQSQTISCEPFSPLPTNCAATKLPGRKPYPATNDQLPDPPLESLLLFFFHITPQGSVLRCFSSTALLRIHACTPELFTTSPRGIHTDNTVNHPTPHNALTSEQSTLFANSVYKGSLYRRRRPPACADFPITRAGHACYTIDSFAAAPRAFPPGLLEREKRHRNNGERK</sequence>
<evidence type="ECO:0000313" key="2">
    <source>
        <dbReference type="EMBL" id="KAK3333530.1"/>
    </source>
</evidence>